<feature type="region of interest" description="Disordered" evidence="1">
    <location>
        <begin position="335"/>
        <end position="356"/>
    </location>
</feature>
<evidence type="ECO:0000256" key="1">
    <source>
        <dbReference type="SAM" id="MobiDB-lite"/>
    </source>
</evidence>
<reference evidence="2 3" key="1">
    <citation type="journal article" date="2015" name="Genome Announc.">
        <title>Complete Genome Sequence of Methylobacterium aquaticum Strain 22A, Isolated from Racomitrium japonicum Moss.</title>
        <authorList>
            <person name="Tani A."/>
            <person name="Ogura Y."/>
            <person name="Hayashi T."/>
            <person name="Kimbara K."/>
        </authorList>
    </citation>
    <scope>NUCLEOTIDE SEQUENCE [LARGE SCALE GENOMIC DNA]</scope>
    <source>
        <strain evidence="2 3">MA-22A</strain>
    </source>
</reference>
<dbReference type="NCBIfam" id="TIGR02122">
    <property type="entry name" value="TRAP_TAXI"/>
    <property type="match status" value="1"/>
</dbReference>
<dbReference type="PANTHER" id="PTHR42941:SF1">
    <property type="entry name" value="SLL1037 PROTEIN"/>
    <property type="match status" value="1"/>
</dbReference>
<proteinExistence type="predicted"/>
<dbReference type="AlphaFoldDB" id="A0A0C6FQH0"/>
<dbReference type="Pfam" id="PF16868">
    <property type="entry name" value="NMT1_3"/>
    <property type="match status" value="1"/>
</dbReference>
<gene>
    <name evidence="2" type="ORF">Maq22A_c22900</name>
</gene>
<organism evidence="2 3">
    <name type="scientific">Methylobacterium aquaticum</name>
    <dbReference type="NCBI Taxonomy" id="270351"/>
    <lineage>
        <taxon>Bacteria</taxon>
        <taxon>Pseudomonadati</taxon>
        <taxon>Pseudomonadota</taxon>
        <taxon>Alphaproteobacteria</taxon>
        <taxon>Hyphomicrobiales</taxon>
        <taxon>Methylobacteriaceae</taxon>
        <taxon>Methylobacterium</taxon>
    </lineage>
</organism>
<dbReference type="Proteomes" id="UP000061432">
    <property type="component" value="Chromosome"/>
</dbReference>
<reference evidence="3" key="2">
    <citation type="submission" date="2015-01" db="EMBL/GenBank/DDBJ databases">
        <title>Complete genome sequence of Methylobacterium aquaticum strain 22A.</title>
        <authorList>
            <person name="Tani A."/>
            <person name="Ogura Y."/>
            <person name="Hayashi T."/>
        </authorList>
    </citation>
    <scope>NUCLEOTIDE SEQUENCE [LARGE SCALE GENOMIC DNA]</scope>
    <source>
        <strain evidence="3">MA-22A</strain>
    </source>
</reference>
<evidence type="ECO:0000313" key="3">
    <source>
        <dbReference type="Proteomes" id="UP000061432"/>
    </source>
</evidence>
<protein>
    <submittedName>
        <fullName evidence="2">C4-dicarboxylate ABC transporter substrate-binding protein</fullName>
    </submittedName>
</protein>
<dbReference type="RefSeq" id="WP_082742642.1">
    <property type="nucleotide sequence ID" value="NZ_AP014704.1"/>
</dbReference>
<evidence type="ECO:0000313" key="2">
    <source>
        <dbReference type="EMBL" id="BAQ47549.1"/>
    </source>
</evidence>
<dbReference type="OrthoDB" id="7331522at2"/>
<dbReference type="InterPro" id="IPR011852">
    <property type="entry name" value="TRAP_TAXI"/>
</dbReference>
<dbReference type="PATRIC" id="fig|270351.10.peg.4417"/>
<dbReference type="STRING" id="270351.Maq22A_c22900"/>
<feature type="compositionally biased region" description="Basic and acidic residues" evidence="1">
    <location>
        <begin position="339"/>
        <end position="351"/>
    </location>
</feature>
<name>A0A0C6FQH0_9HYPH</name>
<dbReference type="SUPFAM" id="SSF53850">
    <property type="entry name" value="Periplasmic binding protein-like II"/>
    <property type="match status" value="1"/>
</dbReference>
<accession>A0A0C6FQH0</accession>
<sequence length="373" mass="38721">MNEHRHDGLSRLASAGRRVARSGSWFVAGLRRRTGHRFGETCSGSRRPPSAPSWRCLLAVLALIGLVHPPARAGEGGQEAPKELLHLVLATATPGGGFPAYGEALAAAIRETSPDITLELRASKGSTENLDLLRGGRVDLGLVQGEYAYEALAGQGAAPAVTVVAPVYSAPGLFVVPADGPIHAFDDLRNRPVALGTRSSGLTAMGRTVLRGAGLDPDHDIRPVLLDHAGDGPAMLRDGRAAALWGGGTGWPGFRAAAAAPGGARFLGPPVSAIRAILAASPSLRRMIVPAGTFPGQTRAIDTVGSWSFILGRPGLDPGAVARLVAAIDAARPALARRQPHERPSDPRDLADAVPTDWLHPATASYLRQAGTP</sequence>
<dbReference type="Gene3D" id="3.40.190.10">
    <property type="entry name" value="Periplasmic binding protein-like II"/>
    <property type="match status" value="2"/>
</dbReference>
<dbReference type="PANTHER" id="PTHR42941">
    <property type="entry name" value="SLL1037 PROTEIN"/>
    <property type="match status" value="1"/>
</dbReference>
<dbReference type="EMBL" id="AP014704">
    <property type="protein sequence ID" value="BAQ47549.1"/>
    <property type="molecule type" value="Genomic_DNA"/>
</dbReference>
<dbReference type="KEGG" id="maqu:Maq22A_c22900"/>